<protein>
    <submittedName>
        <fullName evidence="1">Plasma membrane calcium</fullName>
    </submittedName>
</protein>
<name>A0ACC1HRU0_9FUNG</name>
<keyword evidence="2" id="KW-1185">Reference proteome</keyword>
<accession>A0ACC1HRU0</accession>
<evidence type="ECO:0000313" key="2">
    <source>
        <dbReference type="Proteomes" id="UP001145114"/>
    </source>
</evidence>
<reference evidence="1" key="1">
    <citation type="submission" date="2022-06" db="EMBL/GenBank/DDBJ databases">
        <title>Phylogenomic reconstructions and comparative analyses of Kickxellomycotina fungi.</title>
        <authorList>
            <person name="Reynolds N.K."/>
            <person name="Stajich J.E."/>
            <person name="Barry K."/>
            <person name="Grigoriev I.V."/>
            <person name="Crous P."/>
            <person name="Smith M.E."/>
        </authorList>
    </citation>
    <scope>NUCLEOTIDE SEQUENCE</scope>
    <source>
        <strain evidence="1">RSA 2271</strain>
    </source>
</reference>
<gene>
    <name evidence="1" type="primary">PMC1_1</name>
    <name evidence="1" type="ORF">EV182_002637</name>
</gene>
<organism evidence="1 2">
    <name type="scientific">Spiromyces aspiralis</name>
    <dbReference type="NCBI Taxonomy" id="68401"/>
    <lineage>
        <taxon>Eukaryota</taxon>
        <taxon>Fungi</taxon>
        <taxon>Fungi incertae sedis</taxon>
        <taxon>Zoopagomycota</taxon>
        <taxon>Kickxellomycotina</taxon>
        <taxon>Kickxellomycetes</taxon>
        <taxon>Kickxellales</taxon>
        <taxon>Kickxellaceae</taxon>
        <taxon>Spiromyces</taxon>
    </lineage>
</organism>
<dbReference type="EMBL" id="JAMZIH010000568">
    <property type="protein sequence ID" value="KAJ1679147.1"/>
    <property type="molecule type" value="Genomic_DNA"/>
</dbReference>
<comment type="caution">
    <text evidence="1">The sequence shown here is derived from an EMBL/GenBank/DDBJ whole genome shotgun (WGS) entry which is preliminary data.</text>
</comment>
<feature type="non-terminal residue" evidence="1">
    <location>
        <position position="1"/>
    </location>
</feature>
<proteinExistence type="predicted"/>
<sequence>RMLKDNCFVRLLASCETMGNATAICSDKTGTLTQNRMTVVTGTLGDQYRFSSYPPGIARQQRKLAVQPPVDGLATDAEGQVVNLASEAAHRDTHHHDKMAAFQSKGKGLFLGDDLSGAELDYTSAEDDHYHLTERQHRRVERYRRRKRRRGSITMTSTSASSALPSPGLSPMMSDFSCGAGSSSNFSVLSELTESELDMIPMAELPKEGPQSMMRLIHESIAVNSSAFIPSQDSDGDEGQEGNNDGRIAGVQHPISESKLNPHSSSPSSRDGPALTRRLRSATRRVKDAGHTLVSALPWRRGLRVATDRGKDKHRMGGSDANEVDDTLKPDLDCAFEGSKTEVALMQWSYFMNAPDYRKLREENENQKYVQFWPFSSENKSMSTLLRIKRHEDGKWVWRLYVKGAPEILIKQCRWIVDIDGAFQKQDHDEFTELSSSGHSSSQAMRQPDTAIPALSLDEDGNSDGTTSFANHHAGGSEPYPPVPLLRIESTHSEQPSVSTQQQQQYHEITDVDYHHLSTLDDSHLAVTTARSTAPSDEGSDTVVGNTPATLQSSSSPSGDNLRRAAAADLPADFAENESIPVLPLNNDTLSDLKIETRQYASRALRTIGLAYRDFESLDEDEVKKLESDVEWRKEKGLVWLGLFGIEDPLREGVAASVRKCQMAGITVRMVTGDNPLTARAIATQCGIYTPGMGGIIMEGPKFRKLTPEQLDRVVPKLRVLARSSPEDKRILVEWLRNHKEVVAVTGDGTNDGPALRAADIGFSMGIAGTEVAKEASAIVLMDDNFNSIVRACMWGRCVNDSIKKFLQFQLTVNVTAVLVAFVSAVADKDERAVFSPVQLLWVNLIMDTFAALALATDPPTERLLERLPERRNAPLITFQMWKMIVCQSVYQLVICFMTLYTAYDLFELDRDNDRDVQTVRTLVFNTFVWMQLFNEFNSRALGNAVNVFYNITRNKIFIVVVVFSGVVQVLIVQFGGAAFKTTGGLDIEHWVYSIIGGAFSLVVGFASRFLPDKWFAKVIPKLELDIYHHHEPLSRSGSSFESHSGDIGDEKEVVPKRQTTQDESHTGAFSSEKVTSQ</sequence>
<dbReference type="Proteomes" id="UP001145114">
    <property type="component" value="Unassembled WGS sequence"/>
</dbReference>
<evidence type="ECO:0000313" key="1">
    <source>
        <dbReference type="EMBL" id="KAJ1679147.1"/>
    </source>
</evidence>